<evidence type="ECO:0000313" key="4">
    <source>
        <dbReference type="Proteomes" id="UP001431963"/>
    </source>
</evidence>
<evidence type="ECO:0000256" key="2">
    <source>
        <dbReference type="SAM" id="SignalP"/>
    </source>
</evidence>
<proteinExistence type="predicted"/>
<feature type="chain" id="PRO_5047260227" evidence="2">
    <location>
        <begin position="18"/>
        <end position="252"/>
    </location>
</feature>
<keyword evidence="1" id="KW-0812">Transmembrane</keyword>
<keyword evidence="1" id="KW-0472">Membrane</keyword>
<keyword evidence="4" id="KW-1185">Reference proteome</keyword>
<keyword evidence="2" id="KW-0732">Signal</keyword>
<sequence>MIRWLAPLLFCALPLQAAETIVVGLSQSSVSITADFDGSEILVYGAVKRESPIPTEEPLRVIITVQGPDTALTVRRKDRHFGIWQNRAAITVDRAPSFYAIASSAPLRESLSETEDLRHRITIPRAIRAVGISAEAERSGDFLEALLRIRRAEGRYSLRESSVALTEQTLFRADIALPAALTEGDYKVRIFLTRDGRVVDRMERAIWVRKAGLERFLYQSAHEQPLLYGFAALIVAAAAGWAASALFSRVRW</sequence>
<dbReference type="RefSeq" id="WP_335423769.1">
    <property type="nucleotide sequence ID" value="NZ_JBALHR010000007.1"/>
</dbReference>
<keyword evidence="1" id="KW-1133">Transmembrane helix</keyword>
<organism evidence="3 4">
    <name type="scientific">Gemmobacter denitrificans</name>
    <dbReference type="NCBI Taxonomy" id="3123040"/>
    <lineage>
        <taxon>Bacteria</taxon>
        <taxon>Pseudomonadati</taxon>
        <taxon>Pseudomonadota</taxon>
        <taxon>Alphaproteobacteria</taxon>
        <taxon>Rhodobacterales</taxon>
        <taxon>Paracoccaceae</taxon>
        <taxon>Gemmobacter</taxon>
    </lineage>
</organism>
<feature type="signal peptide" evidence="2">
    <location>
        <begin position="1"/>
        <end position="17"/>
    </location>
</feature>
<dbReference type="InterPro" id="IPR019088">
    <property type="entry name" value="CHP02186-rel_TM"/>
</dbReference>
<evidence type="ECO:0000256" key="1">
    <source>
        <dbReference type="SAM" id="Phobius"/>
    </source>
</evidence>
<reference evidence="3" key="1">
    <citation type="submission" date="2024-02" db="EMBL/GenBank/DDBJ databases">
        <title>Genome sequences of strain Gemmobacter sp. JM10B15.</title>
        <authorList>
            <person name="Zhang M."/>
        </authorList>
    </citation>
    <scope>NUCLEOTIDE SEQUENCE</scope>
    <source>
        <strain evidence="3">JM10B15</strain>
    </source>
</reference>
<evidence type="ECO:0000313" key="3">
    <source>
        <dbReference type="EMBL" id="MEH7829077.1"/>
    </source>
</evidence>
<dbReference type="Proteomes" id="UP001431963">
    <property type="component" value="Unassembled WGS sequence"/>
</dbReference>
<gene>
    <name evidence="3" type="ORF">V6590_13030</name>
</gene>
<dbReference type="Pfam" id="PF09608">
    <property type="entry name" value="Alph_Pro_TM"/>
    <property type="match status" value="1"/>
</dbReference>
<comment type="caution">
    <text evidence="3">The sequence shown here is derived from an EMBL/GenBank/DDBJ whole genome shotgun (WGS) entry which is preliminary data.</text>
</comment>
<feature type="transmembrane region" description="Helical" evidence="1">
    <location>
        <begin position="226"/>
        <end position="247"/>
    </location>
</feature>
<protein>
    <submittedName>
        <fullName evidence="3">TIGR02186 family protein</fullName>
    </submittedName>
</protein>
<name>A0ABU8BWJ5_9RHOB</name>
<accession>A0ABU8BWJ5</accession>
<dbReference type="EMBL" id="JBALHR010000007">
    <property type="protein sequence ID" value="MEH7829077.1"/>
    <property type="molecule type" value="Genomic_DNA"/>
</dbReference>